<keyword evidence="1" id="KW-0472">Membrane</keyword>
<dbReference type="InterPro" id="IPR019251">
    <property type="entry name" value="DUF2231_TM"/>
</dbReference>
<feature type="transmembrane region" description="Helical" evidence="1">
    <location>
        <begin position="12"/>
        <end position="29"/>
    </location>
</feature>
<feature type="transmembrane region" description="Helical" evidence="1">
    <location>
        <begin position="36"/>
        <end position="54"/>
    </location>
</feature>
<reference evidence="3" key="1">
    <citation type="journal article" date="2020" name="Stud. Mycol.">
        <title>101 Dothideomycetes genomes: a test case for predicting lifestyles and emergence of pathogens.</title>
        <authorList>
            <person name="Haridas S."/>
            <person name="Albert R."/>
            <person name="Binder M."/>
            <person name="Bloem J."/>
            <person name="Labutti K."/>
            <person name="Salamov A."/>
            <person name="Andreopoulos B."/>
            <person name="Baker S."/>
            <person name="Barry K."/>
            <person name="Bills G."/>
            <person name="Bluhm B."/>
            <person name="Cannon C."/>
            <person name="Castanera R."/>
            <person name="Culley D."/>
            <person name="Daum C."/>
            <person name="Ezra D."/>
            <person name="Gonzalez J."/>
            <person name="Henrissat B."/>
            <person name="Kuo A."/>
            <person name="Liang C."/>
            <person name="Lipzen A."/>
            <person name="Lutzoni F."/>
            <person name="Magnuson J."/>
            <person name="Mondo S."/>
            <person name="Nolan M."/>
            <person name="Ohm R."/>
            <person name="Pangilinan J."/>
            <person name="Park H.-J."/>
            <person name="Ramirez L."/>
            <person name="Alfaro M."/>
            <person name="Sun H."/>
            <person name="Tritt A."/>
            <person name="Yoshinaga Y."/>
            <person name="Zwiers L.-H."/>
            <person name="Turgeon B."/>
            <person name="Goodwin S."/>
            <person name="Spatafora J."/>
            <person name="Crous P."/>
            <person name="Grigoriev I."/>
        </authorList>
    </citation>
    <scope>NUCLEOTIDE SEQUENCE</scope>
    <source>
        <strain evidence="3">CBS 107.79</strain>
    </source>
</reference>
<feature type="transmembrane region" description="Helical" evidence="1">
    <location>
        <begin position="60"/>
        <end position="79"/>
    </location>
</feature>
<organism evidence="3 4">
    <name type="scientific">Bimuria novae-zelandiae CBS 107.79</name>
    <dbReference type="NCBI Taxonomy" id="1447943"/>
    <lineage>
        <taxon>Eukaryota</taxon>
        <taxon>Fungi</taxon>
        <taxon>Dikarya</taxon>
        <taxon>Ascomycota</taxon>
        <taxon>Pezizomycotina</taxon>
        <taxon>Dothideomycetes</taxon>
        <taxon>Pleosporomycetidae</taxon>
        <taxon>Pleosporales</taxon>
        <taxon>Massarineae</taxon>
        <taxon>Didymosphaeriaceae</taxon>
        <taxon>Bimuria</taxon>
    </lineage>
</organism>
<feature type="transmembrane region" description="Helical" evidence="1">
    <location>
        <begin position="99"/>
        <end position="118"/>
    </location>
</feature>
<keyword evidence="1" id="KW-0812">Transmembrane</keyword>
<name>A0A6A5UMU4_9PLEO</name>
<evidence type="ECO:0000313" key="3">
    <source>
        <dbReference type="EMBL" id="KAF1965690.1"/>
    </source>
</evidence>
<feature type="domain" description="DUF2231" evidence="2">
    <location>
        <begin position="3"/>
        <end position="161"/>
    </location>
</feature>
<keyword evidence="4" id="KW-1185">Reference proteome</keyword>
<evidence type="ECO:0000256" key="1">
    <source>
        <dbReference type="SAM" id="Phobius"/>
    </source>
</evidence>
<keyword evidence="1" id="KW-1133">Transmembrane helix</keyword>
<accession>A0A6A5UMU4</accession>
<dbReference type="EMBL" id="ML976757">
    <property type="protein sequence ID" value="KAF1965690.1"/>
    <property type="molecule type" value="Genomic_DNA"/>
</dbReference>
<dbReference type="AlphaFoldDB" id="A0A6A5UMU4"/>
<evidence type="ECO:0000259" key="2">
    <source>
        <dbReference type="Pfam" id="PF09990"/>
    </source>
</evidence>
<feature type="transmembrane region" description="Helical" evidence="1">
    <location>
        <begin position="138"/>
        <end position="157"/>
    </location>
</feature>
<dbReference type="Pfam" id="PF09990">
    <property type="entry name" value="DUF2231"/>
    <property type="match status" value="1"/>
</dbReference>
<dbReference type="OrthoDB" id="2580011at2759"/>
<sequence>MSHPTHPATVHFPLTFTVLTGFLDALYLASTTPATAPLVSTAFTTLSIAIPPALLPTLSYYTTILTLLTALPAVLTGAIELQPVIARDGLSSKKAQTGVLHALINDIAVFGAAWNWWVRRGREGFVPGTGNVIVSAGLAVPATLGAAYLGGHLVYVYGMGVGRGSGKGKGKKAQ</sequence>
<dbReference type="Proteomes" id="UP000800036">
    <property type="component" value="Unassembled WGS sequence"/>
</dbReference>
<gene>
    <name evidence="3" type="ORF">BU23DRAFT_18278</name>
</gene>
<protein>
    <recommendedName>
        <fullName evidence="2">DUF2231 domain-containing protein</fullName>
    </recommendedName>
</protein>
<proteinExistence type="predicted"/>
<evidence type="ECO:0000313" key="4">
    <source>
        <dbReference type="Proteomes" id="UP000800036"/>
    </source>
</evidence>